<organism evidence="1 2">
    <name type="scientific">Luteimonas salinilitoris</name>
    <dbReference type="NCBI Taxonomy" id="3237697"/>
    <lineage>
        <taxon>Bacteria</taxon>
        <taxon>Pseudomonadati</taxon>
        <taxon>Pseudomonadota</taxon>
        <taxon>Gammaproteobacteria</taxon>
        <taxon>Lysobacterales</taxon>
        <taxon>Lysobacteraceae</taxon>
        <taxon>Luteimonas</taxon>
    </lineage>
</organism>
<evidence type="ECO:0000313" key="1">
    <source>
        <dbReference type="EMBL" id="MEZ0475823.1"/>
    </source>
</evidence>
<dbReference type="Proteomes" id="UP001566331">
    <property type="component" value="Unassembled WGS sequence"/>
</dbReference>
<dbReference type="EMBL" id="JBFWIC010000022">
    <property type="protein sequence ID" value="MEZ0475823.1"/>
    <property type="molecule type" value="Genomic_DNA"/>
</dbReference>
<proteinExistence type="predicted"/>
<accession>A0ABV4HT93</accession>
<comment type="caution">
    <text evidence="1">The sequence shown here is derived from an EMBL/GenBank/DDBJ whole genome shotgun (WGS) entry which is preliminary data.</text>
</comment>
<protein>
    <submittedName>
        <fullName evidence="1">Uncharacterized protein</fullName>
    </submittedName>
</protein>
<name>A0ABV4HT93_9GAMM</name>
<gene>
    <name evidence="1" type="ORF">AB6713_14555</name>
</gene>
<evidence type="ECO:0000313" key="2">
    <source>
        <dbReference type="Proteomes" id="UP001566331"/>
    </source>
</evidence>
<sequence length="77" mass="8749">MLVHHHDAMLRHDPSRTVIRPFEPGYPAGHEADGRSRLQVIDDWVTGYDGGQVDRALKSVESSLQDSQTRRRSIALR</sequence>
<keyword evidence="2" id="KW-1185">Reference proteome</keyword>
<dbReference type="RefSeq" id="WP_370565323.1">
    <property type="nucleotide sequence ID" value="NZ_JBFWIB010000015.1"/>
</dbReference>
<reference evidence="1 2" key="1">
    <citation type="submission" date="2024-07" db="EMBL/GenBank/DDBJ databases">
        <title>Luteimonas salilacus sp. nov., isolated from the shore soil of Salt Lake in Tibet of China.</title>
        <authorList>
            <person name="Zhang X."/>
            <person name="Li A."/>
        </authorList>
    </citation>
    <scope>NUCLEOTIDE SEQUENCE [LARGE SCALE GENOMIC DNA]</scope>
    <source>
        <strain evidence="1 2">B3-2-R+30</strain>
    </source>
</reference>